<proteinExistence type="predicted"/>
<gene>
    <name evidence="2" type="ORF">URODEC1_LOCUS8615</name>
</gene>
<dbReference type="AlphaFoldDB" id="A0ABC8VZV0"/>
<accession>A0ABC8VZV0</accession>
<keyword evidence="3" id="KW-1185">Reference proteome</keyword>
<protein>
    <recommendedName>
        <fullName evidence="1">F-box domain-containing protein</fullName>
    </recommendedName>
</protein>
<name>A0ABC8VZV0_9POAL</name>
<dbReference type="Gene3D" id="1.20.1280.50">
    <property type="match status" value="1"/>
</dbReference>
<dbReference type="InterPro" id="IPR001810">
    <property type="entry name" value="F-box_dom"/>
</dbReference>
<dbReference type="Pfam" id="PF00646">
    <property type="entry name" value="F-box"/>
    <property type="match status" value="1"/>
</dbReference>
<organism evidence="2 3">
    <name type="scientific">Urochloa decumbens</name>
    <dbReference type="NCBI Taxonomy" id="240449"/>
    <lineage>
        <taxon>Eukaryota</taxon>
        <taxon>Viridiplantae</taxon>
        <taxon>Streptophyta</taxon>
        <taxon>Embryophyta</taxon>
        <taxon>Tracheophyta</taxon>
        <taxon>Spermatophyta</taxon>
        <taxon>Magnoliopsida</taxon>
        <taxon>Liliopsida</taxon>
        <taxon>Poales</taxon>
        <taxon>Poaceae</taxon>
        <taxon>PACMAD clade</taxon>
        <taxon>Panicoideae</taxon>
        <taxon>Panicodae</taxon>
        <taxon>Paniceae</taxon>
        <taxon>Melinidinae</taxon>
        <taxon>Urochloa</taxon>
    </lineage>
</organism>
<dbReference type="SUPFAM" id="SSF81383">
    <property type="entry name" value="F-box domain"/>
    <property type="match status" value="1"/>
</dbReference>
<feature type="domain" description="F-box" evidence="1">
    <location>
        <begin position="45"/>
        <end position="89"/>
    </location>
</feature>
<evidence type="ECO:0000313" key="3">
    <source>
        <dbReference type="Proteomes" id="UP001497457"/>
    </source>
</evidence>
<dbReference type="Pfam" id="PF23635">
    <property type="entry name" value="Beta-prop_AT5G49610-like"/>
    <property type="match status" value="1"/>
</dbReference>
<reference evidence="2" key="1">
    <citation type="submission" date="2024-10" db="EMBL/GenBank/DDBJ databases">
        <authorList>
            <person name="Ryan C."/>
        </authorList>
    </citation>
    <scope>NUCLEOTIDE SEQUENCE [LARGE SCALE GENOMIC DNA]</scope>
</reference>
<dbReference type="Proteomes" id="UP001497457">
    <property type="component" value="Chromosome 11b"/>
</dbReference>
<dbReference type="InterPro" id="IPR036047">
    <property type="entry name" value="F-box-like_dom_sf"/>
</dbReference>
<evidence type="ECO:0000313" key="2">
    <source>
        <dbReference type="EMBL" id="CAL4900290.1"/>
    </source>
</evidence>
<dbReference type="SMART" id="SM00256">
    <property type="entry name" value="FBOX"/>
    <property type="match status" value="1"/>
</dbReference>
<dbReference type="InterPro" id="IPR056594">
    <property type="entry name" value="AT5G49610-like_b-prop"/>
</dbReference>
<sequence>MLLKFQDFARCFIGSERAAAASAIKSRAVHSSPMPVPVPAPVPQLPDNDDLLREILLRLPPLPSSLPRASLVCKRWRRLLSDPGFLRRFRKHHGTPPLLGYFTNDPRGPVFTPTLSPPNRIPPARFEFSLPQPHQQPAGERLFFLGCRHGLALLINRRRLHAIVWDPVTNRQATVGYPPEFTTDNGAHCFRGTVLSGSDGGGGYGDALVPGNGSLRPFKVILIRTEINDNRLSVLICVYESVTGKWGNTMSAIIPSSVSNLPNVLIGNALLCGFFQWPTGILELDLDRQRLGVIETPKSLLHSVDCSLFRVVRAQDGGVGLAILSSLSVQLWGRKADSGGVVGWVLEKTIELEKLLSLPPSADSLPARILGYDEDSNAIHLETFAGAFAIQLESMQFTELFNVNRIGSYYYCHPYTSFYTAGWGIGEGDDRTKILNNT</sequence>
<dbReference type="PANTHER" id="PTHR32133:SF398">
    <property type="entry name" value="F-BOX DOMAIN-CONTAINING PROTEIN"/>
    <property type="match status" value="1"/>
</dbReference>
<dbReference type="EMBL" id="OZ075121">
    <property type="protein sequence ID" value="CAL4900290.1"/>
    <property type="molecule type" value="Genomic_DNA"/>
</dbReference>
<evidence type="ECO:0000259" key="1">
    <source>
        <dbReference type="SMART" id="SM00256"/>
    </source>
</evidence>
<dbReference type="PANTHER" id="PTHR32133">
    <property type="entry name" value="OS07G0120400 PROTEIN"/>
    <property type="match status" value="1"/>
</dbReference>